<dbReference type="EMBL" id="CP022423">
    <property type="protein sequence ID" value="ASM77695.1"/>
    <property type="molecule type" value="Genomic_DNA"/>
</dbReference>
<evidence type="ECO:0000313" key="2">
    <source>
        <dbReference type="EMBL" id="ASM77695.1"/>
    </source>
</evidence>
<organism evidence="2 3">
    <name type="scientific">Vitreoscilla filiformis</name>
    <dbReference type="NCBI Taxonomy" id="63"/>
    <lineage>
        <taxon>Bacteria</taxon>
        <taxon>Pseudomonadati</taxon>
        <taxon>Pseudomonadota</taxon>
        <taxon>Betaproteobacteria</taxon>
        <taxon>Neisseriales</taxon>
        <taxon>Neisseriaceae</taxon>
        <taxon>Vitreoscilla</taxon>
    </lineage>
</organism>
<accession>A0A221KFE0</accession>
<evidence type="ECO:0000259" key="1">
    <source>
        <dbReference type="PROSITE" id="PS51729"/>
    </source>
</evidence>
<sequence length="97" mass="10613">MAHTPTALTVTHNPDAARFEARVDGLLCQAAYRLNNSVLDIYHTGVPQALEGRGIAAQLVVAALQHARANGLKVRPTCSYVAVYLRRHPEWADVQQP</sequence>
<feature type="domain" description="N-acetyltransferase" evidence="1">
    <location>
        <begin position="11"/>
        <end position="96"/>
    </location>
</feature>
<proteinExistence type="predicted"/>
<dbReference type="RefSeq" id="WP_089416747.1">
    <property type="nucleotide sequence ID" value="NZ_CP022423.1"/>
</dbReference>
<dbReference type="InterPro" id="IPR045057">
    <property type="entry name" value="Gcn5-rel_NAT"/>
</dbReference>
<dbReference type="Proteomes" id="UP000199729">
    <property type="component" value="Chromosome"/>
</dbReference>
<dbReference type="InterPro" id="IPR016181">
    <property type="entry name" value="Acyl_CoA_acyltransferase"/>
</dbReference>
<gene>
    <name evidence="2" type="ORF">VITFI_CDS1917</name>
</gene>
<dbReference type="PROSITE" id="PS51729">
    <property type="entry name" value="GNAT_YJDJ"/>
    <property type="match status" value="1"/>
</dbReference>
<dbReference type="Pfam" id="PF14542">
    <property type="entry name" value="Acetyltransf_CG"/>
    <property type="match status" value="1"/>
</dbReference>
<protein>
    <submittedName>
        <fullName evidence="2">Acetyltransferase</fullName>
    </submittedName>
</protein>
<dbReference type="GO" id="GO:0016740">
    <property type="term" value="F:transferase activity"/>
    <property type="evidence" value="ECO:0007669"/>
    <property type="project" value="UniProtKB-KW"/>
</dbReference>
<evidence type="ECO:0000313" key="3">
    <source>
        <dbReference type="Proteomes" id="UP000199729"/>
    </source>
</evidence>
<dbReference type="PANTHER" id="PTHR31435">
    <property type="entry name" value="PROTEIN NATD1"/>
    <property type="match status" value="1"/>
</dbReference>
<dbReference type="Gene3D" id="3.40.630.30">
    <property type="match status" value="1"/>
</dbReference>
<keyword evidence="3" id="KW-1185">Reference proteome</keyword>
<dbReference type="InterPro" id="IPR031165">
    <property type="entry name" value="GNAT_YJDJ"/>
</dbReference>
<dbReference type="SUPFAM" id="SSF55729">
    <property type="entry name" value="Acyl-CoA N-acyltransferases (Nat)"/>
    <property type="match status" value="1"/>
</dbReference>
<reference evidence="2 3" key="1">
    <citation type="submission" date="2017-07" db="EMBL/GenBank/DDBJ databases">
        <title>Complete Genome Sequence of the cosmetic ferment Vitreoscilla filiformis (ATCC15551).</title>
        <authorList>
            <person name="Contreras S."/>
            <person name="Sagory-Zalkind P."/>
            <person name="Blanquart H."/>
            <person name="Iltis A."/>
            <person name="Morand S.C."/>
        </authorList>
    </citation>
    <scope>NUCLEOTIDE SEQUENCE [LARGE SCALE GENOMIC DNA]</scope>
    <source>
        <strain evidence="2 3">ATCC 15551</strain>
    </source>
</reference>
<keyword evidence="2" id="KW-0808">Transferase</keyword>
<dbReference type="KEGG" id="vff:VITFI_CDS1917"/>
<dbReference type="OrthoDB" id="9813275at2"/>
<name>A0A221KFE0_VITFI</name>
<dbReference type="PANTHER" id="PTHR31435:SF9">
    <property type="entry name" value="PROTEIN NATD1"/>
    <property type="match status" value="1"/>
</dbReference>
<dbReference type="AlphaFoldDB" id="A0A221KFE0"/>